<sequence length="51" mass="6142">MLSIIYQILFHSLQSLYNPIIYLFYQLYVVYTIVKCSFSVQFYSRNVLGHD</sequence>
<evidence type="ECO:0000256" key="1">
    <source>
        <dbReference type="SAM" id="Phobius"/>
    </source>
</evidence>
<evidence type="ECO:0000313" key="2">
    <source>
        <dbReference type="EMBL" id="JAD58019.1"/>
    </source>
</evidence>
<proteinExistence type="predicted"/>
<protein>
    <submittedName>
        <fullName evidence="2">Uncharacterized protein</fullName>
    </submittedName>
</protein>
<dbReference type="AlphaFoldDB" id="A0A0A9B203"/>
<feature type="transmembrane region" description="Helical" evidence="1">
    <location>
        <begin position="20"/>
        <end position="38"/>
    </location>
</feature>
<keyword evidence="1" id="KW-1133">Transmembrane helix</keyword>
<keyword evidence="1" id="KW-0472">Membrane</keyword>
<name>A0A0A9B203_ARUDO</name>
<reference evidence="2" key="1">
    <citation type="submission" date="2014-09" db="EMBL/GenBank/DDBJ databases">
        <authorList>
            <person name="Magalhaes I.L.F."/>
            <person name="Oliveira U."/>
            <person name="Santos F.R."/>
            <person name="Vidigal T.H.D.A."/>
            <person name="Brescovit A.D."/>
            <person name="Santos A.J."/>
        </authorList>
    </citation>
    <scope>NUCLEOTIDE SEQUENCE</scope>
    <source>
        <tissue evidence="2">Shoot tissue taken approximately 20 cm above the soil surface</tissue>
    </source>
</reference>
<organism evidence="2">
    <name type="scientific">Arundo donax</name>
    <name type="common">Giant reed</name>
    <name type="synonym">Donax arundinaceus</name>
    <dbReference type="NCBI Taxonomy" id="35708"/>
    <lineage>
        <taxon>Eukaryota</taxon>
        <taxon>Viridiplantae</taxon>
        <taxon>Streptophyta</taxon>
        <taxon>Embryophyta</taxon>
        <taxon>Tracheophyta</taxon>
        <taxon>Spermatophyta</taxon>
        <taxon>Magnoliopsida</taxon>
        <taxon>Liliopsida</taxon>
        <taxon>Poales</taxon>
        <taxon>Poaceae</taxon>
        <taxon>PACMAD clade</taxon>
        <taxon>Arundinoideae</taxon>
        <taxon>Arundineae</taxon>
        <taxon>Arundo</taxon>
    </lineage>
</organism>
<accession>A0A0A9B203</accession>
<keyword evidence="1" id="KW-0812">Transmembrane</keyword>
<reference evidence="2" key="2">
    <citation type="journal article" date="2015" name="Data Brief">
        <title>Shoot transcriptome of the giant reed, Arundo donax.</title>
        <authorList>
            <person name="Barrero R.A."/>
            <person name="Guerrero F.D."/>
            <person name="Moolhuijzen P."/>
            <person name="Goolsby J.A."/>
            <person name="Tidwell J."/>
            <person name="Bellgard S.E."/>
            <person name="Bellgard M.I."/>
        </authorList>
    </citation>
    <scope>NUCLEOTIDE SEQUENCE</scope>
    <source>
        <tissue evidence="2">Shoot tissue taken approximately 20 cm above the soil surface</tissue>
    </source>
</reference>
<dbReference type="EMBL" id="GBRH01239876">
    <property type="protein sequence ID" value="JAD58019.1"/>
    <property type="molecule type" value="Transcribed_RNA"/>
</dbReference>